<dbReference type="Proteomes" id="UP000703661">
    <property type="component" value="Unassembled WGS sequence"/>
</dbReference>
<gene>
    <name evidence="2" type="ORF">BGZ80_010894</name>
</gene>
<evidence type="ECO:0000313" key="2">
    <source>
        <dbReference type="EMBL" id="KAG0013729.1"/>
    </source>
</evidence>
<comment type="caution">
    <text evidence="2">The sequence shown here is derived from an EMBL/GenBank/DDBJ whole genome shotgun (WGS) entry which is preliminary data.</text>
</comment>
<dbReference type="PROSITE" id="PS00675">
    <property type="entry name" value="SIGMA54_INTERACT_1"/>
    <property type="match status" value="1"/>
</dbReference>
<sequence length="366" mass="42663">MYSNDALWGWHPSAKQLILQILSQLTGSSEGGVASHSEKILQGLEIEQDRKKRTIYQDWAQEKQNPDILLQTPPIPHGSRLLDCVQNKPDVNTPLLQLKRERLEEQGRNVYILPRVKVNSNATETFDLTSKVQEFLSSSKKVFLLLGDSGTGKSTFNRALEVDLWHRYGKADERIPLFVYLPSIEKLDRDLIGERLRKANFTEEQIRELKAHHEFVIICDGYDECQQTRNLYTSNQLNQPGEWRAQMVISCCTEYTSDRYKDLFQPTDRNSRESLDLFQEAFIAPFNKDQIHDYIDQYVISRESPWRTEDYRRALEQIPNLQDLVTNLFLLRLALDVLPQLLETNSEFSRVHITRIKLYDEFVAQG</sequence>
<protein>
    <recommendedName>
        <fullName evidence="1">NACHT domain-containing protein</fullName>
    </recommendedName>
</protein>
<reference evidence="2" key="1">
    <citation type="journal article" date="2020" name="Fungal Divers.">
        <title>Resolving the Mortierellaceae phylogeny through synthesis of multi-gene phylogenetics and phylogenomics.</title>
        <authorList>
            <person name="Vandepol N."/>
            <person name="Liber J."/>
            <person name="Desiro A."/>
            <person name="Na H."/>
            <person name="Kennedy M."/>
            <person name="Barry K."/>
            <person name="Grigoriev I.V."/>
            <person name="Miller A.N."/>
            <person name="O'Donnell K."/>
            <person name="Stajich J.E."/>
            <person name="Bonito G."/>
        </authorList>
    </citation>
    <scope>NUCLEOTIDE SEQUENCE</scope>
    <source>
        <strain evidence="2">NRRL 2769</strain>
    </source>
</reference>
<dbReference type="EMBL" id="JAAAID010000809">
    <property type="protein sequence ID" value="KAG0013729.1"/>
    <property type="molecule type" value="Genomic_DNA"/>
</dbReference>
<dbReference type="InterPro" id="IPR027417">
    <property type="entry name" value="P-loop_NTPase"/>
</dbReference>
<feature type="domain" description="NACHT" evidence="1">
    <location>
        <begin position="142"/>
        <end position="298"/>
    </location>
</feature>
<organism evidence="2 3">
    <name type="scientific">Entomortierella chlamydospora</name>
    <dbReference type="NCBI Taxonomy" id="101097"/>
    <lineage>
        <taxon>Eukaryota</taxon>
        <taxon>Fungi</taxon>
        <taxon>Fungi incertae sedis</taxon>
        <taxon>Mucoromycota</taxon>
        <taxon>Mortierellomycotina</taxon>
        <taxon>Mortierellomycetes</taxon>
        <taxon>Mortierellales</taxon>
        <taxon>Mortierellaceae</taxon>
        <taxon>Entomortierella</taxon>
    </lineage>
</organism>
<dbReference type="Pfam" id="PF05729">
    <property type="entry name" value="NACHT"/>
    <property type="match status" value="1"/>
</dbReference>
<name>A0A9P6SZF1_9FUNG</name>
<evidence type="ECO:0000313" key="3">
    <source>
        <dbReference type="Proteomes" id="UP000703661"/>
    </source>
</evidence>
<dbReference type="SUPFAM" id="SSF52540">
    <property type="entry name" value="P-loop containing nucleoside triphosphate hydrolases"/>
    <property type="match status" value="1"/>
</dbReference>
<dbReference type="Gene3D" id="3.40.50.300">
    <property type="entry name" value="P-loop containing nucleotide triphosphate hydrolases"/>
    <property type="match status" value="1"/>
</dbReference>
<dbReference type="AlphaFoldDB" id="A0A9P6SZF1"/>
<dbReference type="InterPro" id="IPR007111">
    <property type="entry name" value="NACHT_NTPase"/>
</dbReference>
<accession>A0A9P6SZF1</accession>
<keyword evidence="3" id="KW-1185">Reference proteome</keyword>
<evidence type="ECO:0000259" key="1">
    <source>
        <dbReference type="Pfam" id="PF05729"/>
    </source>
</evidence>
<dbReference type="InterPro" id="IPR025662">
    <property type="entry name" value="Sigma_54_int_dom_ATP-bd_1"/>
</dbReference>
<proteinExistence type="predicted"/>